<dbReference type="STRING" id="421058.SAMN05421866_3363"/>
<organism evidence="1 2">
    <name type="scientific">Chryseobacterium oranimense</name>
    <dbReference type="NCBI Taxonomy" id="421058"/>
    <lineage>
        <taxon>Bacteria</taxon>
        <taxon>Pseudomonadati</taxon>
        <taxon>Bacteroidota</taxon>
        <taxon>Flavobacteriia</taxon>
        <taxon>Flavobacteriales</taxon>
        <taxon>Weeksellaceae</taxon>
        <taxon>Chryseobacterium group</taxon>
        <taxon>Chryseobacterium</taxon>
    </lineage>
</organism>
<dbReference type="InterPro" id="IPR036102">
    <property type="entry name" value="OsmC/Ohrsf"/>
</dbReference>
<dbReference type="InterPro" id="IPR003718">
    <property type="entry name" value="OsmC/Ohr_fam"/>
</dbReference>
<reference evidence="2" key="1">
    <citation type="submission" date="2016-11" db="EMBL/GenBank/DDBJ databases">
        <authorList>
            <person name="Varghese N."/>
            <person name="Submissions S."/>
        </authorList>
    </citation>
    <scope>NUCLEOTIDE SEQUENCE [LARGE SCALE GENOMIC DNA]</scope>
    <source>
        <strain evidence="2">DSM 19055</strain>
    </source>
</reference>
<accession>A0A1M5US51</accession>
<dbReference type="eggNOG" id="COG1764">
    <property type="taxonomic scope" value="Bacteria"/>
</dbReference>
<dbReference type="Proteomes" id="UP000184047">
    <property type="component" value="Unassembled WGS sequence"/>
</dbReference>
<dbReference type="PANTHER" id="PTHR42830:SF2">
    <property type="entry name" value="OSMC_OHR FAMILY PROTEIN"/>
    <property type="match status" value="1"/>
</dbReference>
<proteinExistence type="predicted"/>
<dbReference type="EMBL" id="FQWT01000005">
    <property type="protein sequence ID" value="SHH65872.1"/>
    <property type="molecule type" value="Genomic_DNA"/>
</dbReference>
<keyword evidence="2" id="KW-1185">Reference proteome</keyword>
<dbReference type="Pfam" id="PF02566">
    <property type="entry name" value="OsmC"/>
    <property type="match status" value="1"/>
</dbReference>
<dbReference type="Gene3D" id="3.30.300.20">
    <property type="match status" value="1"/>
</dbReference>
<name>A0A1M5US51_9FLAO</name>
<protein>
    <submittedName>
        <fullName evidence="1">Organic hydroperoxide reductase OsmC/OhrA</fullName>
    </submittedName>
</protein>
<evidence type="ECO:0000313" key="1">
    <source>
        <dbReference type="EMBL" id="SHH65872.1"/>
    </source>
</evidence>
<dbReference type="AlphaFoldDB" id="A0A1M5US51"/>
<dbReference type="InterPro" id="IPR015946">
    <property type="entry name" value="KH_dom-like_a/b"/>
</dbReference>
<sequence length="170" mass="19286">MLIFSRYFFLFPTKMSKDHHYKATIHWTGNKGTGTSSYRNYERSHTINIENKASIEGSSDPAFRGDKTKHNPEDLLLSSLSSCHMLWYLHFCSEEGIIVTDYKDEATGIMTETADGSGHFTSVTLHPTVTVTEESMIEKAKELHHKAGQFCFIARSVNFPVEHIPTLLVK</sequence>
<gene>
    <name evidence="1" type="ORF">SAMN05421866_3363</name>
</gene>
<evidence type="ECO:0000313" key="2">
    <source>
        <dbReference type="Proteomes" id="UP000184047"/>
    </source>
</evidence>
<dbReference type="SUPFAM" id="SSF82784">
    <property type="entry name" value="OsmC-like"/>
    <property type="match status" value="1"/>
</dbReference>
<dbReference type="InterPro" id="IPR052707">
    <property type="entry name" value="OsmC_Ohr_Peroxiredoxin"/>
</dbReference>
<dbReference type="PANTHER" id="PTHR42830">
    <property type="entry name" value="OSMOTICALLY INDUCIBLE FAMILY PROTEIN"/>
    <property type="match status" value="1"/>
</dbReference>